<sequence length="75" mass="8178">MERCLSVCLGNSMGAEAKPEAPDSVYSQLKTVVKPGLFHLCCAIRSRQPAIVDELVQVHGLDPHQEIATCSERVD</sequence>
<gene>
    <name evidence="1" type="ORF">PG997_015061</name>
</gene>
<dbReference type="EMBL" id="JAQQWN010000010">
    <property type="protein sequence ID" value="KAK8062964.1"/>
    <property type="molecule type" value="Genomic_DNA"/>
</dbReference>
<dbReference type="RefSeq" id="XP_066661563.1">
    <property type="nucleotide sequence ID" value="XM_066819375.1"/>
</dbReference>
<organism evidence="1 2">
    <name type="scientific">Apiospora hydei</name>
    <dbReference type="NCBI Taxonomy" id="1337664"/>
    <lineage>
        <taxon>Eukaryota</taxon>
        <taxon>Fungi</taxon>
        <taxon>Dikarya</taxon>
        <taxon>Ascomycota</taxon>
        <taxon>Pezizomycotina</taxon>
        <taxon>Sordariomycetes</taxon>
        <taxon>Xylariomycetidae</taxon>
        <taxon>Amphisphaeriales</taxon>
        <taxon>Apiosporaceae</taxon>
        <taxon>Apiospora</taxon>
    </lineage>
</organism>
<reference evidence="1 2" key="1">
    <citation type="submission" date="2023-01" db="EMBL/GenBank/DDBJ databases">
        <title>Analysis of 21 Apiospora genomes using comparative genomics revels a genus with tremendous synthesis potential of carbohydrate active enzymes and secondary metabolites.</title>
        <authorList>
            <person name="Sorensen T."/>
        </authorList>
    </citation>
    <scope>NUCLEOTIDE SEQUENCE [LARGE SCALE GENOMIC DNA]</scope>
    <source>
        <strain evidence="1 2">CBS 114990</strain>
    </source>
</reference>
<proteinExistence type="predicted"/>
<dbReference type="GeneID" id="92052435"/>
<keyword evidence="2" id="KW-1185">Reference proteome</keyword>
<evidence type="ECO:0000313" key="2">
    <source>
        <dbReference type="Proteomes" id="UP001433268"/>
    </source>
</evidence>
<comment type="caution">
    <text evidence="1">The sequence shown here is derived from an EMBL/GenBank/DDBJ whole genome shotgun (WGS) entry which is preliminary data.</text>
</comment>
<protein>
    <submittedName>
        <fullName evidence="1">Uncharacterized protein</fullName>
    </submittedName>
</protein>
<name>A0ABR1UVK0_9PEZI</name>
<dbReference type="Proteomes" id="UP001433268">
    <property type="component" value="Unassembled WGS sequence"/>
</dbReference>
<evidence type="ECO:0000313" key="1">
    <source>
        <dbReference type="EMBL" id="KAK8062964.1"/>
    </source>
</evidence>
<accession>A0ABR1UVK0</accession>